<keyword evidence="4" id="KW-0804">Transcription</keyword>
<dbReference type="EMBL" id="AKHY01000171">
    <property type="protein sequence ID" value="EIT75909.1"/>
    <property type="molecule type" value="Genomic_DNA"/>
</dbReference>
<dbReference type="CDD" id="cd12148">
    <property type="entry name" value="fungal_TF_MHR"/>
    <property type="match status" value="1"/>
</dbReference>
<protein>
    <recommendedName>
        <fullName evidence="8">Zn(2)-C6 fungal-type domain-containing protein</fullName>
    </recommendedName>
</protein>
<dbReference type="AlphaFoldDB" id="I7ZUY1"/>
<dbReference type="GO" id="GO:0003677">
    <property type="term" value="F:DNA binding"/>
    <property type="evidence" value="ECO:0007669"/>
    <property type="project" value="UniProtKB-KW"/>
</dbReference>
<keyword evidence="2" id="KW-0805">Transcription regulation</keyword>
<name>I7ZUY1_ASPO3</name>
<keyword evidence="7" id="KW-1133">Transmembrane helix</keyword>
<evidence type="ECO:0000256" key="6">
    <source>
        <dbReference type="SAM" id="MobiDB-lite"/>
    </source>
</evidence>
<dbReference type="PROSITE" id="PS50048">
    <property type="entry name" value="ZN2_CY6_FUNGAL_2"/>
    <property type="match status" value="1"/>
</dbReference>
<evidence type="ECO:0000256" key="3">
    <source>
        <dbReference type="ARBA" id="ARBA00023125"/>
    </source>
</evidence>
<dbReference type="InterPro" id="IPR050987">
    <property type="entry name" value="AtrR-like"/>
</dbReference>
<feature type="transmembrane region" description="Helical" evidence="7">
    <location>
        <begin position="157"/>
        <end position="180"/>
    </location>
</feature>
<dbReference type="PANTHER" id="PTHR46910:SF8">
    <property type="entry name" value="ZN(II)2CYS6 TRANSCRIPTION FACTOR (EUROFUNG)"/>
    <property type="match status" value="1"/>
</dbReference>
<dbReference type="PANTHER" id="PTHR46910">
    <property type="entry name" value="TRANSCRIPTION FACTOR PDR1"/>
    <property type="match status" value="1"/>
</dbReference>
<comment type="caution">
    <text evidence="9">The sequence shown here is derived from an EMBL/GenBank/DDBJ whole genome shotgun (WGS) entry which is preliminary data.</text>
</comment>
<evidence type="ECO:0000256" key="4">
    <source>
        <dbReference type="ARBA" id="ARBA00023163"/>
    </source>
</evidence>
<dbReference type="Proteomes" id="UP000002812">
    <property type="component" value="Unassembled WGS sequence"/>
</dbReference>
<dbReference type="OrthoDB" id="3266505at2759"/>
<dbReference type="GO" id="GO:0009893">
    <property type="term" value="P:positive regulation of metabolic process"/>
    <property type="evidence" value="ECO:0007669"/>
    <property type="project" value="UniProtKB-ARBA"/>
</dbReference>
<dbReference type="HOGENOM" id="CLU_005767_4_0_1"/>
<proteinExistence type="predicted"/>
<feature type="domain" description="Zn(2)-C6 fungal-type" evidence="8">
    <location>
        <begin position="13"/>
        <end position="41"/>
    </location>
</feature>
<dbReference type="InterPro" id="IPR007219">
    <property type="entry name" value="XnlR_reg_dom"/>
</dbReference>
<dbReference type="SMART" id="SM00066">
    <property type="entry name" value="GAL4"/>
    <property type="match status" value="1"/>
</dbReference>
<keyword evidence="3" id="KW-0238">DNA-binding</keyword>
<dbReference type="SUPFAM" id="SSF57701">
    <property type="entry name" value="Zn2/Cys6 DNA-binding domain"/>
    <property type="match status" value="1"/>
</dbReference>
<dbReference type="PROSITE" id="PS00463">
    <property type="entry name" value="ZN2_CY6_FUNGAL_1"/>
    <property type="match status" value="1"/>
</dbReference>
<organism evidence="9 10">
    <name type="scientific">Aspergillus oryzae (strain 3.042)</name>
    <name type="common">Yellow koji mold</name>
    <dbReference type="NCBI Taxonomy" id="1160506"/>
    <lineage>
        <taxon>Eukaryota</taxon>
        <taxon>Fungi</taxon>
        <taxon>Dikarya</taxon>
        <taxon>Ascomycota</taxon>
        <taxon>Pezizomycotina</taxon>
        <taxon>Eurotiomycetes</taxon>
        <taxon>Eurotiomycetidae</taxon>
        <taxon>Eurotiales</taxon>
        <taxon>Aspergillaceae</taxon>
        <taxon>Aspergillus</taxon>
        <taxon>Aspergillus subgen. Circumdati</taxon>
    </lineage>
</organism>
<evidence type="ECO:0000313" key="9">
    <source>
        <dbReference type="EMBL" id="EIT75909.1"/>
    </source>
</evidence>
<sequence>MDPARKRQKVSSACERCRKRKLGCDQQRPCQLCLRAGATCVPRGELVARASPTSPIAAPVEQRRAPGERQNAPVRPNDRQTAVLPELNIVDLSTRMFLRDEQHQTLGYDTSALPGGKKTYSPLLSSPIPWRDGIGIQLPPLQILDELVTQFFDSVDWFMMVCSVLVILLAVLFTTCPTGLMSFGQVFHEGSFRQRYASLITSAYVAGPDNNFLWLLMLVLALGAHYSSLREPLDEHHRNLSVLSETLLTQIEYRFLQIIGCPNVEAVQVCVLLGSFHLFNGRPTVGMGVLGSGIKIAQVIGLHREAMWHNLSEVARESRRRSWWALEVFDKYAAVAFGRPCSIDDSDCKIGMVTDVGEISPRQGPLLTYHQWKFRLYRIMGPFLGRRLQSNRLETVRAIHGQLVAWERELPDSLRLEKYGESGSSGDAPLIQLAALALQLTYDNLRIILHRSVAFGDIGHEVGLAGRVVETESTAFSRQQLLESALRTSELYRYSHLLQASRRTHAVMHIGICLFTSGVVLCALSLMEPLSITSQKAKAGIMQIIRLQKESVSNQHVLSLQSVRILEDLVNVVMQAEQRTILGGPIPASISQPKGRAKRVADNEYTGISQSQTNMNENSGGANTTTQASLTPLQEVFANHTQQPPNQMAVSTSDTSASAWQDAGALDHIMPALDSTAGFSWDGNISSLVESGLADASQLWLWSDNLGYQSFAELGDILH</sequence>
<evidence type="ECO:0000256" key="1">
    <source>
        <dbReference type="ARBA" id="ARBA00022723"/>
    </source>
</evidence>
<dbReference type="InterPro" id="IPR001138">
    <property type="entry name" value="Zn2Cys6_DnaBD"/>
</dbReference>
<accession>I7ZUY1</accession>
<dbReference type="GO" id="GO:0006351">
    <property type="term" value="P:DNA-templated transcription"/>
    <property type="evidence" value="ECO:0007669"/>
    <property type="project" value="InterPro"/>
</dbReference>
<evidence type="ECO:0000259" key="8">
    <source>
        <dbReference type="PROSITE" id="PS50048"/>
    </source>
</evidence>
<feature type="transmembrane region" description="Helical" evidence="7">
    <location>
        <begin position="212"/>
        <end position="229"/>
    </location>
</feature>
<keyword evidence="7" id="KW-0812">Transmembrane</keyword>
<gene>
    <name evidence="9" type="ORF">Ao3042_07828</name>
</gene>
<dbReference type="Gene3D" id="4.10.240.10">
    <property type="entry name" value="Zn(2)-C6 fungal-type DNA-binding domain"/>
    <property type="match status" value="1"/>
</dbReference>
<evidence type="ECO:0000256" key="5">
    <source>
        <dbReference type="ARBA" id="ARBA00023242"/>
    </source>
</evidence>
<reference evidence="10" key="2">
    <citation type="submission" date="2012-06" db="EMBL/GenBank/DDBJ databases">
        <title>Comparative genomic analyses of Aspergillus oryzae 3.042 and A. oryzae RIB40 for soy-sauce fermentation.</title>
        <authorList>
            <person name="Zhao G."/>
            <person name="Hou L."/>
            <person name="Wang C."/>
            <person name="Cao X."/>
        </authorList>
    </citation>
    <scope>NUCLEOTIDE SEQUENCE [LARGE SCALE GENOMIC DNA]</scope>
    <source>
        <strain evidence="10">3.042</strain>
    </source>
</reference>
<dbReference type="SMART" id="SM00906">
    <property type="entry name" value="Fungal_trans"/>
    <property type="match status" value="1"/>
</dbReference>
<feature type="transmembrane region" description="Helical" evidence="7">
    <location>
        <begin position="506"/>
        <end position="527"/>
    </location>
</feature>
<keyword evidence="7" id="KW-0472">Membrane</keyword>
<dbReference type="CDD" id="cd00067">
    <property type="entry name" value="GAL4"/>
    <property type="match status" value="1"/>
</dbReference>
<dbReference type="Pfam" id="PF00172">
    <property type="entry name" value="Zn_clus"/>
    <property type="match status" value="1"/>
</dbReference>
<feature type="region of interest" description="Disordered" evidence="6">
    <location>
        <begin position="52"/>
        <end position="75"/>
    </location>
</feature>
<evidence type="ECO:0000256" key="2">
    <source>
        <dbReference type="ARBA" id="ARBA00023015"/>
    </source>
</evidence>
<keyword evidence="5" id="KW-0539">Nucleus</keyword>
<dbReference type="GO" id="GO:0008270">
    <property type="term" value="F:zinc ion binding"/>
    <property type="evidence" value="ECO:0007669"/>
    <property type="project" value="InterPro"/>
</dbReference>
<keyword evidence="1" id="KW-0479">Metal-binding</keyword>
<reference evidence="9 10" key="1">
    <citation type="journal article" date="2012" name="Eukaryot. Cell">
        <title>Draft genome sequence of Aspergillus oryzae strain 3.042.</title>
        <authorList>
            <person name="Zhao G."/>
            <person name="Yao Y."/>
            <person name="Qi W."/>
            <person name="Wang C."/>
            <person name="Hou L."/>
            <person name="Zeng B."/>
            <person name="Cao X."/>
        </authorList>
    </citation>
    <scope>NUCLEOTIDE SEQUENCE [LARGE SCALE GENOMIC DNA]</scope>
    <source>
        <strain evidence="9 10">3.042</strain>
    </source>
</reference>
<dbReference type="GO" id="GO:0000981">
    <property type="term" value="F:DNA-binding transcription factor activity, RNA polymerase II-specific"/>
    <property type="evidence" value="ECO:0007669"/>
    <property type="project" value="InterPro"/>
</dbReference>
<dbReference type="Pfam" id="PF04082">
    <property type="entry name" value="Fungal_trans"/>
    <property type="match status" value="1"/>
</dbReference>
<evidence type="ECO:0000313" key="10">
    <source>
        <dbReference type="Proteomes" id="UP000002812"/>
    </source>
</evidence>
<dbReference type="InterPro" id="IPR036864">
    <property type="entry name" value="Zn2-C6_fun-type_DNA-bd_sf"/>
</dbReference>
<evidence type="ECO:0000256" key="7">
    <source>
        <dbReference type="SAM" id="Phobius"/>
    </source>
</evidence>